<dbReference type="SMART" id="SM01217">
    <property type="entry name" value="Fn3_like"/>
    <property type="match status" value="1"/>
</dbReference>
<evidence type="ECO:0000256" key="4">
    <source>
        <dbReference type="ARBA" id="ARBA00023295"/>
    </source>
</evidence>
<evidence type="ECO:0000256" key="1">
    <source>
        <dbReference type="ARBA" id="ARBA00005336"/>
    </source>
</evidence>
<dbReference type="InterPro" id="IPR050288">
    <property type="entry name" value="Cellulose_deg_GH3"/>
</dbReference>
<evidence type="ECO:0000313" key="7">
    <source>
        <dbReference type="EMBL" id="AXY23199.1"/>
    </source>
</evidence>
<name>A0A347WEA6_9PROT</name>
<reference evidence="7 8" key="1">
    <citation type="submission" date="2017-08" db="EMBL/GenBank/DDBJ databases">
        <title>Complete genome sequence of Gluconacetobacter saccharivorans CV1 isolated from Fermented Vinegar.</title>
        <authorList>
            <person name="Kim S.-Y."/>
        </authorList>
    </citation>
    <scope>NUCLEOTIDE SEQUENCE [LARGE SCALE GENOMIC DNA]</scope>
    <source>
        <strain evidence="7 8">CV1</strain>
    </source>
</reference>
<dbReference type="InterPro" id="IPR019800">
    <property type="entry name" value="Glyco_hydro_3_AS"/>
</dbReference>
<gene>
    <name evidence="7" type="primary">bglB_2</name>
    <name evidence="7" type="ORF">CD178_02452</name>
</gene>
<keyword evidence="2 5" id="KW-0378">Hydrolase</keyword>
<keyword evidence="3" id="KW-0119">Carbohydrate metabolism</keyword>
<dbReference type="SUPFAM" id="SSF52279">
    <property type="entry name" value="Beta-D-glucan exohydrolase, C-terminal domain"/>
    <property type="match status" value="1"/>
</dbReference>
<feature type="domain" description="Fibronectin type III-like" evidence="6">
    <location>
        <begin position="844"/>
        <end position="917"/>
    </location>
</feature>
<evidence type="ECO:0000256" key="3">
    <source>
        <dbReference type="ARBA" id="ARBA00023277"/>
    </source>
</evidence>
<comment type="similarity">
    <text evidence="1 5">Belongs to the glycosyl hydrolase 3 family.</text>
</comment>
<evidence type="ECO:0000256" key="2">
    <source>
        <dbReference type="ARBA" id="ARBA00022801"/>
    </source>
</evidence>
<evidence type="ECO:0000313" key="8">
    <source>
        <dbReference type="Proteomes" id="UP000264120"/>
    </source>
</evidence>
<dbReference type="Gene3D" id="3.20.20.300">
    <property type="entry name" value="Glycoside hydrolase, family 3, N-terminal domain"/>
    <property type="match status" value="1"/>
</dbReference>
<dbReference type="Gene3D" id="3.40.50.1700">
    <property type="entry name" value="Glycoside hydrolase family 3 C-terminal domain"/>
    <property type="match status" value="2"/>
</dbReference>
<dbReference type="Pfam" id="PF14310">
    <property type="entry name" value="Fn3-like"/>
    <property type="match status" value="1"/>
</dbReference>
<dbReference type="GO" id="GO:0008422">
    <property type="term" value="F:beta-glucosidase activity"/>
    <property type="evidence" value="ECO:0007669"/>
    <property type="project" value="UniProtKB-EC"/>
</dbReference>
<dbReference type="InterPro" id="IPR026891">
    <property type="entry name" value="Fn3-like"/>
</dbReference>
<proteinExistence type="inferred from homology"/>
<dbReference type="InterPro" id="IPR017853">
    <property type="entry name" value="GH"/>
</dbReference>
<protein>
    <submittedName>
        <fullName evidence="7">Thermostable beta-glucosidase B</fullName>
        <ecNumber evidence="7">3.2.1.21</ecNumber>
    </submittedName>
</protein>
<dbReference type="PROSITE" id="PS00775">
    <property type="entry name" value="GLYCOSYL_HYDROL_F3"/>
    <property type="match status" value="1"/>
</dbReference>
<sequence>MVMPTRILAALTSRWPDRPVHGLARILKKRSTILLYGSACCLALSVCNPFHPAQAAAQEDADVRATRIASSLLKQMTLQEKLNLIRGTEEPAAHNDGEAGYLPGVKRLNVPPLRMADGPPGLLLSKPSVAEVATMGVAATFDPNLAFDNGVLIADEANRLNIDVVLQPFINIDRDITYSRAYNTFGEDPTLTSMIGAAEIRGIQSRNVMADAKHFIGYDTDGQHVFIDEQPLHEIYLAPFEAAINAHVASIMCAYNMINGPYACANRALMDQVLRDELGFKGFVVSDWGAVHDNLGLTAGLDMEMPGHLNPTNPFAGIIPAYYDNTPPPHHVPPPDFDAMHRIFEGTIPEEPQPEPVKWDVLFPVNHQFRNLYDALHDGAVTQAEIDRAAGRVLFEMALFGRLPGTTGQGTGTRLTPGQVDDINERTSAASAVLLRNVHHALPLTPDDLTDLAVIGPGGSQVIAVGKPNERSLGEPDHQVSPVTALRQIGGGKAHIQTAVADDMDGHVIAADHVISTMPQDMGRKAGQAPLSVLTAATGATVPAGSTMDWSGDLQIDEEGEYWLCLHVLGARADIIVDGTRIGGTHALKGGLHGDIVEPNQDNLLPGMDGLDNVRVPVKLTTGRHKVVIHAVPDDSGTPERLRLAWATPATRRADRDHAVDVARHARKVILFLWSRGQPPFQLPGEQNELAEAVLAANPHTVIMLNTSQPVALPWLDKAPAVMEMWWSGDRGGVAAARVLTGQVNPAGRLPVTWGRQLSDYPATDPMHKERSGAGQDEKTVFSEGVNIGYRAFLKSGRKPLFPFGHGLSYSRFAYSRLHIDASNAGGLDVRFRIRNSGGAGGDEVPQVYIDAPGTPVPGADLAVRSLVAFDRVHLDAGESRDITLHVAPRALQYWSTHDHAWRKVPGTRPVLVGASSGDIRLKGRI</sequence>
<dbReference type="PANTHER" id="PTHR42715">
    <property type="entry name" value="BETA-GLUCOSIDASE"/>
    <property type="match status" value="1"/>
</dbReference>
<dbReference type="OrthoDB" id="9781691at2"/>
<dbReference type="GO" id="GO:0005975">
    <property type="term" value="P:carbohydrate metabolic process"/>
    <property type="evidence" value="ECO:0007669"/>
    <property type="project" value="InterPro"/>
</dbReference>
<dbReference type="AlphaFoldDB" id="A0A347WEA6"/>
<dbReference type="PRINTS" id="PR00133">
    <property type="entry name" value="GLHYDRLASE3"/>
</dbReference>
<dbReference type="SUPFAM" id="SSF51445">
    <property type="entry name" value="(Trans)glycosidases"/>
    <property type="match status" value="1"/>
</dbReference>
<dbReference type="InterPro" id="IPR002772">
    <property type="entry name" value="Glyco_hydro_3_C"/>
</dbReference>
<organism evidence="7 8">
    <name type="scientific">Komagataeibacter saccharivorans</name>
    <dbReference type="NCBI Taxonomy" id="265959"/>
    <lineage>
        <taxon>Bacteria</taxon>
        <taxon>Pseudomonadati</taxon>
        <taxon>Pseudomonadota</taxon>
        <taxon>Alphaproteobacteria</taxon>
        <taxon>Acetobacterales</taxon>
        <taxon>Acetobacteraceae</taxon>
        <taxon>Komagataeibacter</taxon>
    </lineage>
</organism>
<dbReference type="RefSeq" id="WP_118963208.1">
    <property type="nucleotide sequence ID" value="NZ_CP023036.1"/>
</dbReference>
<dbReference type="PANTHER" id="PTHR42715:SF10">
    <property type="entry name" value="BETA-GLUCOSIDASE"/>
    <property type="match status" value="1"/>
</dbReference>
<dbReference type="Pfam" id="PF00933">
    <property type="entry name" value="Glyco_hydro_3"/>
    <property type="match status" value="1"/>
</dbReference>
<dbReference type="KEGG" id="ksc:CD178_02452"/>
<dbReference type="EMBL" id="CP023036">
    <property type="protein sequence ID" value="AXY23199.1"/>
    <property type="molecule type" value="Genomic_DNA"/>
</dbReference>
<evidence type="ECO:0000256" key="5">
    <source>
        <dbReference type="RuleBase" id="RU361161"/>
    </source>
</evidence>
<keyword evidence="8" id="KW-1185">Reference proteome</keyword>
<dbReference type="InterPro" id="IPR036962">
    <property type="entry name" value="Glyco_hydro_3_N_sf"/>
</dbReference>
<dbReference type="InterPro" id="IPR001764">
    <property type="entry name" value="Glyco_hydro_3_N"/>
</dbReference>
<accession>A0A347WEA6</accession>
<keyword evidence="4 5" id="KW-0326">Glycosidase</keyword>
<evidence type="ECO:0000259" key="6">
    <source>
        <dbReference type="SMART" id="SM01217"/>
    </source>
</evidence>
<dbReference type="Gene3D" id="2.60.40.10">
    <property type="entry name" value="Immunoglobulins"/>
    <property type="match status" value="1"/>
</dbReference>
<dbReference type="EC" id="3.2.1.21" evidence="7"/>
<dbReference type="Pfam" id="PF01915">
    <property type="entry name" value="Glyco_hydro_3_C"/>
    <property type="match status" value="1"/>
</dbReference>
<dbReference type="Proteomes" id="UP000264120">
    <property type="component" value="Chromosome"/>
</dbReference>
<dbReference type="InterPro" id="IPR036881">
    <property type="entry name" value="Glyco_hydro_3_C_sf"/>
</dbReference>
<dbReference type="InterPro" id="IPR013783">
    <property type="entry name" value="Ig-like_fold"/>
</dbReference>